<keyword evidence="6 9" id="KW-0812">Transmembrane</keyword>
<evidence type="ECO:0000256" key="8">
    <source>
        <dbReference type="ARBA" id="ARBA00023136"/>
    </source>
</evidence>
<dbReference type="EMBL" id="CP099489">
    <property type="protein sequence ID" value="USQ81313.1"/>
    <property type="molecule type" value="Genomic_DNA"/>
</dbReference>
<name>A0ABY4YX04_9MICO</name>
<keyword evidence="11" id="KW-1185">Reference proteome</keyword>
<evidence type="ECO:0000256" key="3">
    <source>
        <dbReference type="ARBA" id="ARBA00006263"/>
    </source>
</evidence>
<evidence type="ECO:0000256" key="4">
    <source>
        <dbReference type="ARBA" id="ARBA00022475"/>
    </source>
</evidence>
<dbReference type="PANTHER" id="PTHR34308">
    <property type="entry name" value="COBALAMIN BIOSYNTHESIS PROTEIN CBIB"/>
    <property type="match status" value="1"/>
</dbReference>
<comment type="similarity">
    <text evidence="3 9">Belongs to the CobD/CbiB family.</text>
</comment>
<dbReference type="NCBIfam" id="TIGR00380">
    <property type="entry name" value="cobal_cbiB"/>
    <property type="match status" value="1"/>
</dbReference>
<evidence type="ECO:0000313" key="10">
    <source>
        <dbReference type="EMBL" id="USQ81313.1"/>
    </source>
</evidence>
<dbReference type="RefSeq" id="WP_252594713.1">
    <property type="nucleotide sequence ID" value="NZ_CP099489.1"/>
</dbReference>
<reference evidence="10" key="1">
    <citation type="submission" date="2022-06" db="EMBL/GenBank/DDBJ databases">
        <title>Ornithinimicrobium HY1793.</title>
        <authorList>
            <person name="Huang Y."/>
        </authorList>
    </citation>
    <scope>NUCLEOTIDE SEQUENCE</scope>
    <source>
        <strain evidence="10">HY1793</strain>
    </source>
</reference>
<protein>
    <recommendedName>
        <fullName evidence="9">Cobalamin biosynthesis protein CobD</fullName>
    </recommendedName>
</protein>
<sequence length="324" mass="33670">MSGHALGTAVGLLLDRALGEPPDAWHPVAWFGTAMQHVEQRLYADNRVRGTAHAAIGAGTGLLAGVVLVRVCDLAPVPRPLGRVVATALAVGVASSGRMLRNTSQDIQQLLAQEDLAGARERVTWLVGRDPSGLDASGIASAVVESLAENTVDAVVAPVFWALVAGAPGVLAHRAVNTMDAMVGHHSERYERYGWAAARLDDLMAWVPARIMAGVVAVVSCLTPDAPGPQAVLRIVRRDAPAHPSPNAGVAESAAAAALGVRLGGPLHYGSRFEDRPVLGEGPRPTAHTISSARSLVDAVEWALVAGTLASALASHQPEREEPP</sequence>
<evidence type="ECO:0000256" key="6">
    <source>
        <dbReference type="ARBA" id="ARBA00022692"/>
    </source>
</evidence>
<comment type="function">
    <text evidence="9">Converts cobyric acid to cobinamide by the addition of aminopropanol on the F carboxylic group.</text>
</comment>
<gene>
    <name evidence="10" type="primary">cbiB</name>
    <name evidence="9" type="synonym">cobD</name>
    <name evidence="10" type="ORF">NF556_06615</name>
</gene>
<keyword evidence="4 9" id="KW-1003">Cell membrane</keyword>
<comment type="subcellular location">
    <subcellularLocation>
        <location evidence="1 9">Cell membrane</location>
        <topology evidence="1 9">Multi-pass membrane protein</topology>
    </subcellularLocation>
</comment>
<dbReference type="InterPro" id="IPR004485">
    <property type="entry name" value="Cobalamin_biosynth_CobD/CbiB"/>
</dbReference>
<evidence type="ECO:0000256" key="7">
    <source>
        <dbReference type="ARBA" id="ARBA00022989"/>
    </source>
</evidence>
<accession>A0ABY4YX04</accession>
<evidence type="ECO:0000256" key="9">
    <source>
        <dbReference type="HAMAP-Rule" id="MF_00024"/>
    </source>
</evidence>
<keyword evidence="8 9" id="KW-0472">Membrane</keyword>
<dbReference type="HAMAP" id="MF_00024">
    <property type="entry name" value="CobD_CbiB"/>
    <property type="match status" value="1"/>
</dbReference>
<evidence type="ECO:0000256" key="1">
    <source>
        <dbReference type="ARBA" id="ARBA00004651"/>
    </source>
</evidence>
<keyword evidence="7 9" id="KW-1133">Transmembrane helix</keyword>
<evidence type="ECO:0000256" key="2">
    <source>
        <dbReference type="ARBA" id="ARBA00004953"/>
    </source>
</evidence>
<evidence type="ECO:0000313" key="11">
    <source>
        <dbReference type="Proteomes" id="UP001056455"/>
    </source>
</evidence>
<evidence type="ECO:0000256" key="5">
    <source>
        <dbReference type="ARBA" id="ARBA00022573"/>
    </source>
</evidence>
<dbReference type="Pfam" id="PF03186">
    <property type="entry name" value="CobD_Cbib"/>
    <property type="match status" value="1"/>
</dbReference>
<dbReference type="PANTHER" id="PTHR34308:SF1">
    <property type="entry name" value="COBALAMIN BIOSYNTHESIS PROTEIN CBIB"/>
    <property type="match status" value="1"/>
</dbReference>
<proteinExistence type="inferred from homology"/>
<dbReference type="Proteomes" id="UP001056455">
    <property type="component" value="Chromosome"/>
</dbReference>
<comment type="pathway">
    <text evidence="2 9">Cofactor biosynthesis; adenosylcobalamin biosynthesis.</text>
</comment>
<keyword evidence="5 9" id="KW-0169">Cobalamin biosynthesis</keyword>
<organism evidence="10 11">
    <name type="scientific">Ornithinimicrobium faecis</name>
    <dbReference type="NCBI Taxonomy" id="2934158"/>
    <lineage>
        <taxon>Bacteria</taxon>
        <taxon>Bacillati</taxon>
        <taxon>Actinomycetota</taxon>
        <taxon>Actinomycetes</taxon>
        <taxon>Micrococcales</taxon>
        <taxon>Ornithinimicrobiaceae</taxon>
        <taxon>Ornithinimicrobium</taxon>
    </lineage>
</organism>